<dbReference type="EMBL" id="FQVI01000007">
    <property type="protein sequence ID" value="SHE85839.1"/>
    <property type="molecule type" value="Genomic_DNA"/>
</dbReference>
<proteinExistence type="predicted"/>
<dbReference type="InterPro" id="IPR010982">
    <property type="entry name" value="Lambda_DNA-bd_dom_sf"/>
</dbReference>
<dbReference type="Proteomes" id="UP000184245">
    <property type="component" value="Unassembled WGS sequence"/>
</dbReference>
<dbReference type="AlphaFoldDB" id="A0A1M4WX82"/>
<evidence type="ECO:0000313" key="1">
    <source>
        <dbReference type="EMBL" id="SHE85839.1"/>
    </source>
</evidence>
<dbReference type="GO" id="GO:0003677">
    <property type="term" value="F:DNA binding"/>
    <property type="evidence" value="ECO:0007669"/>
    <property type="project" value="InterPro"/>
</dbReference>
<dbReference type="RefSeq" id="WP_072851013.1">
    <property type="nucleotide sequence ID" value="NZ_FQVI01000007.1"/>
</dbReference>
<protein>
    <recommendedName>
        <fullName evidence="3">Cro/C1-type HTH DNA-binding domain-containing protein</fullName>
    </recommendedName>
</protein>
<organism evidence="1 2">
    <name type="scientific">Lactonifactor longoviformis DSM 17459</name>
    <dbReference type="NCBI Taxonomy" id="1122155"/>
    <lineage>
        <taxon>Bacteria</taxon>
        <taxon>Bacillati</taxon>
        <taxon>Bacillota</taxon>
        <taxon>Clostridia</taxon>
        <taxon>Eubacteriales</taxon>
        <taxon>Clostridiaceae</taxon>
        <taxon>Lactonifactor</taxon>
    </lineage>
</organism>
<dbReference type="OrthoDB" id="9890928at2"/>
<keyword evidence="2" id="KW-1185">Reference proteome</keyword>
<gene>
    <name evidence="1" type="ORF">SAMN02745158_01776</name>
</gene>
<name>A0A1M4WX82_9CLOT</name>
<dbReference type="SUPFAM" id="SSF47413">
    <property type="entry name" value="lambda repressor-like DNA-binding domains"/>
    <property type="match status" value="1"/>
</dbReference>
<evidence type="ECO:0008006" key="3">
    <source>
        <dbReference type="Google" id="ProtNLM"/>
    </source>
</evidence>
<evidence type="ECO:0000313" key="2">
    <source>
        <dbReference type="Proteomes" id="UP000184245"/>
    </source>
</evidence>
<sequence>MINPSAQELLHFFKYTMKLQGLSAVDTAALMGIEPQALCRLLSDTSLTFQQAVCIASALNCQIQVEDKREGGEKEFTCKSYSPFSK</sequence>
<reference evidence="1 2" key="1">
    <citation type="submission" date="2016-11" db="EMBL/GenBank/DDBJ databases">
        <authorList>
            <person name="Jaros S."/>
            <person name="Januszkiewicz K."/>
            <person name="Wedrychowicz H."/>
        </authorList>
    </citation>
    <scope>NUCLEOTIDE SEQUENCE [LARGE SCALE GENOMIC DNA]</scope>
    <source>
        <strain evidence="1 2">DSM 17459</strain>
    </source>
</reference>
<accession>A0A1M4WX82</accession>